<feature type="chain" id="PRO_5043847730" evidence="1">
    <location>
        <begin position="37"/>
        <end position="556"/>
    </location>
</feature>
<dbReference type="SUPFAM" id="SSF50939">
    <property type="entry name" value="Sialidases"/>
    <property type="match status" value="1"/>
</dbReference>
<reference evidence="3" key="1">
    <citation type="submission" date="2023-03" db="EMBL/GenBank/DDBJ databases">
        <title>Borrelidin-producing and root-colonizing Streptomyces rochei is a potent biopesticide for soil-borne oomycete-caused plant diseases.</title>
        <authorList>
            <person name="Zhou D."/>
            <person name="Wang X."/>
            <person name="Navarro-Munoz J.C."/>
            <person name="Li W."/>
            <person name="Li J."/>
            <person name="Jiu M."/>
            <person name="Deng S."/>
            <person name="Ye Y."/>
            <person name="Daly P."/>
            <person name="Wei L."/>
        </authorList>
    </citation>
    <scope>NUCLEOTIDE SEQUENCE</scope>
    <source>
        <strain evidence="3">JK1</strain>
    </source>
</reference>
<accession>A0AAX3ZUB0</accession>
<organism evidence="3 4">
    <name type="scientific">Streptomyces rochei</name>
    <name type="common">Streptomyces parvullus</name>
    <dbReference type="NCBI Taxonomy" id="1928"/>
    <lineage>
        <taxon>Bacteria</taxon>
        <taxon>Bacillati</taxon>
        <taxon>Actinomycetota</taxon>
        <taxon>Actinomycetes</taxon>
        <taxon>Kitasatosporales</taxon>
        <taxon>Streptomycetaceae</taxon>
        <taxon>Streptomyces</taxon>
        <taxon>Streptomyces rochei group</taxon>
    </lineage>
</organism>
<evidence type="ECO:0000256" key="1">
    <source>
        <dbReference type="SAM" id="SignalP"/>
    </source>
</evidence>
<evidence type="ECO:0000313" key="4">
    <source>
        <dbReference type="Proteomes" id="UP001231701"/>
    </source>
</evidence>
<dbReference type="SUPFAM" id="SSF50370">
    <property type="entry name" value="Ricin B-like lectins"/>
    <property type="match status" value="1"/>
</dbReference>
<name>A0AAX3ZUB0_STRRO</name>
<gene>
    <name evidence="3" type="ORF">P7W03_34920</name>
</gene>
<evidence type="ECO:0000259" key="2">
    <source>
        <dbReference type="SMART" id="SM00458"/>
    </source>
</evidence>
<protein>
    <submittedName>
        <fullName evidence="3">Ricin-type beta-trefoil lectin domain protein</fullName>
    </submittedName>
</protein>
<dbReference type="CDD" id="cd15482">
    <property type="entry name" value="Sialidase_non-viral"/>
    <property type="match status" value="1"/>
</dbReference>
<dbReference type="AlphaFoldDB" id="A0AAX3ZUB0"/>
<feature type="signal peptide" evidence="1">
    <location>
        <begin position="1"/>
        <end position="36"/>
    </location>
</feature>
<dbReference type="CDD" id="cd23451">
    <property type="entry name" value="beta-trefoil_Ricin_laminarinase"/>
    <property type="match status" value="1"/>
</dbReference>
<dbReference type="InterPro" id="IPR035992">
    <property type="entry name" value="Ricin_B-like_lectins"/>
</dbReference>
<dbReference type="PANTHER" id="PTHR38792">
    <property type="entry name" value="BNR/ASP-BOX REPEAT DOMAIN PROTEIN (AFU_ORTHOLOGUE AFUA_7G06430)-RELATED"/>
    <property type="match status" value="1"/>
</dbReference>
<dbReference type="InterPro" id="IPR000772">
    <property type="entry name" value="Ricin_B_lectin"/>
</dbReference>
<sequence length="556" mass="58845">MRTTQVIRRSPRSTAVLGVLTLLAALMALWAPSSSAAPAGQVLASPDLTTYPQGDNSYPRAVRLDHDGSSGQTMLATFARRNQGAPSSLPVYRSTNGGQSWSSTPISTITSHTSGWDLEAPVLYEVPRTAGGLNAGDLLAAGTAWKAGDYTAQKIEVFKSTDHGQSWQYLSNCTQTSGLPNTIGHGIWEPWFLLAPNNTLACFISDERPANTATNNQVIGHYTSADGGRTWSSTLTQDVAFPADNLARPGMSIIVPLPNGRFMMSYELCRDATDADHACEVYVKTSNDGLNWAPSDSRGTLVQTSDGRQLLHTPYLAWQPGGGPNGTLLISGQRVVTGPTGSKAIMSESGTVVFANTDLGTGEWTEIEAPVKTDPTGGYNPGEPSCPGYSSPIVPRAGGTDFLYLTATWLGTGNQCQVRFNTGGLGGPVGQVTTPWVAGKCLDVDTNTSGNGRAAQLWDCSTATGQRWSVAPDGTLRAFGRCLDIDGNGTGNFTKVQLWDCNGSGGQQWRHQSDGSLRNPQSGRCLDITSGGTVNGTTLQICDCNGLNTQKWNIPS</sequence>
<dbReference type="PANTHER" id="PTHR38792:SF3">
    <property type="entry name" value="BNR_ASP-BOX REPEAT DOMAIN PROTEIN (AFU_ORTHOLOGUE AFUA_7G06430)-RELATED"/>
    <property type="match status" value="1"/>
</dbReference>
<dbReference type="InterPro" id="IPR036278">
    <property type="entry name" value="Sialidase_sf"/>
</dbReference>
<proteinExistence type="predicted"/>
<dbReference type="SMART" id="SM00458">
    <property type="entry name" value="RICIN"/>
    <property type="match status" value="1"/>
</dbReference>
<dbReference type="PROSITE" id="PS50231">
    <property type="entry name" value="RICIN_B_LECTIN"/>
    <property type="match status" value="1"/>
</dbReference>
<dbReference type="Proteomes" id="UP001231701">
    <property type="component" value="Chromosome"/>
</dbReference>
<dbReference type="Gene3D" id="2.80.10.50">
    <property type="match status" value="1"/>
</dbReference>
<dbReference type="Pfam" id="PF00652">
    <property type="entry name" value="Ricin_B_lectin"/>
    <property type="match status" value="1"/>
</dbReference>
<dbReference type="Gene3D" id="2.120.10.10">
    <property type="match status" value="1"/>
</dbReference>
<evidence type="ECO:0000313" key="3">
    <source>
        <dbReference type="EMBL" id="WMC90502.1"/>
    </source>
</evidence>
<dbReference type="EMBL" id="CP121271">
    <property type="protein sequence ID" value="WMC90502.1"/>
    <property type="molecule type" value="Genomic_DNA"/>
</dbReference>
<keyword evidence="1" id="KW-0732">Signal</keyword>
<feature type="domain" description="Ricin B lectin" evidence="2">
    <location>
        <begin position="430"/>
        <end position="555"/>
    </location>
</feature>